<dbReference type="Proteomes" id="UP000003706">
    <property type="component" value="Unassembled WGS sequence"/>
</dbReference>
<name>H1KZ96_9EURY</name>
<dbReference type="RefSeq" id="WP_007044551.1">
    <property type="nucleotide sequence ID" value="NZ_AGJL01000025.1"/>
</dbReference>
<sequence length="259" mass="29656">MESLSYYVEKSIDVLKSIKEPSEETIENLKNRAFIGNGNAFQVAKYYANKLNGYAIEPTYYKSLKKDEGVCVISASGSKDSIGICKYFDDVVLITCNEDAPAKKYAKETIVLPSVKEPPFYNVSTYSAMIYWVDRQDYKFREDGLLKYLLRKPNIIFIGNESTYPIACMCALKVREIFGKLSAGLSDMEAYHGWFLHDNDDEAVICLNADFDLVNNYKIVGTPLELLLTIYYNIGLLQEELEINDYKYDMVLKKKGWKI</sequence>
<dbReference type="STRING" id="647171.MetfoDRAFT_1119"/>
<comment type="caution">
    <text evidence="1">The sequence shown here is derived from an EMBL/GenBank/DDBJ whole genome shotgun (WGS) entry which is preliminary data.</text>
</comment>
<accession>H1KZ96</accession>
<dbReference type="GO" id="GO:1901135">
    <property type="term" value="P:carbohydrate derivative metabolic process"/>
    <property type="evidence" value="ECO:0007669"/>
    <property type="project" value="InterPro"/>
</dbReference>
<gene>
    <name evidence="1" type="ORF">MetfoDRAFT_1119</name>
</gene>
<reference evidence="1 2" key="1">
    <citation type="submission" date="2011-09" db="EMBL/GenBank/DDBJ databases">
        <title>The draft genome of Methanotorris formicicus Mc-S-70.</title>
        <authorList>
            <consortium name="US DOE Joint Genome Institute (JGI-PGF)"/>
            <person name="Lucas S."/>
            <person name="Han J."/>
            <person name="Lapidus A."/>
            <person name="Cheng J.-F."/>
            <person name="Goodwin L."/>
            <person name="Pitluck S."/>
            <person name="Peters L."/>
            <person name="Land M.L."/>
            <person name="Hauser L."/>
            <person name="Sieprawska-Lupa M."/>
            <person name="Takai K."/>
            <person name="Miyazaki J."/>
            <person name="Whitman W."/>
            <person name="Woyke T.J."/>
        </authorList>
    </citation>
    <scope>NUCLEOTIDE SEQUENCE [LARGE SCALE GENOMIC DNA]</scope>
    <source>
        <strain evidence="1 2">Mc-S-70</strain>
    </source>
</reference>
<dbReference type="SUPFAM" id="SSF53697">
    <property type="entry name" value="SIS domain"/>
    <property type="match status" value="1"/>
</dbReference>
<evidence type="ECO:0008006" key="3">
    <source>
        <dbReference type="Google" id="ProtNLM"/>
    </source>
</evidence>
<protein>
    <recommendedName>
        <fullName evidence="3">SIS domain-containing protein</fullName>
    </recommendedName>
</protein>
<dbReference type="InterPro" id="IPR046348">
    <property type="entry name" value="SIS_dom_sf"/>
</dbReference>
<proteinExistence type="predicted"/>
<dbReference type="EMBL" id="AGJL01000025">
    <property type="protein sequence ID" value="EHP86250.1"/>
    <property type="molecule type" value="Genomic_DNA"/>
</dbReference>
<keyword evidence="2" id="KW-1185">Reference proteome</keyword>
<dbReference type="AlphaFoldDB" id="H1KZ96"/>
<dbReference type="Gene3D" id="3.40.50.10490">
    <property type="entry name" value="Glucose-6-phosphate isomerase like protein, domain 1"/>
    <property type="match status" value="2"/>
</dbReference>
<dbReference type="GO" id="GO:0097367">
    <property type="term" value="F:carbohydrate derivative binding"/>
    <property type="evidence" value="ECO:0007669"/>
    <property type="project" value="InterPro"/>
</dbReference>
<organism evidence="1 2">
    <name type="scientific">Methanotorris formicicus Mc-S-70</name>
    <dbReference type="NCBI Taxonomy" id="647171"/>
    <lineage>
        <taxon>Archaea</taxon>
        <taxon>Methanobacteriati</taxon>
        <taxon>Methanobacteriota</taxon>
        <taxon>Methanomada group</taxon>
        <taxon>Methanococci</taxon>
        <taxon>Methanococcales</taxon>
        <taxon>Methanocaldococcaceae</taxon>
        <taxon>Methanotorris</taxon>
    </lineage>
</organism>
<evidence type="ECO:0000313" key="2">
    <source>
        <dbReference type="Proteomes" id="UP000003706"/>
    </source>
</evidence>
<evidence type="ECO:0000313" key="1">
    <source>
        <dbReference type="EMBL" id="EHP86250.1"/>
    </source>
</evidence>
<dbReference type="OrthoDB" id="372639at2157"/>